<evidence type="ECO:0000313" key="1">
    <source>
        <dbReference type="EMBL" id="CAD7409234.1"/>
    </source>
</evidence>
<accession>A0A7R9D6W9</accession>
<proteinExistence type="predicted"/>
<sequence length="103" mass="10745">MLREAEAAVVVVEAAAAEGVEEVVGWTGEAEGAVVTAIAEEVEERRSLIRPNLTPRSPADVDEGVHDAVPYSAAGMARSVIIADALDDHGGAGLRRPAQIQIF</sequence>
<name>A0A7R9D6W9_TIMPO</name>
<reference evidence="1" key="1">
    <citation type="submission" date="2020-11" db="EMBL/GenBank/DDBJ databases">
        <authorList>
            <person name="Tran Van P."/>
        </authorList>
    </citation>
    <scope>NUCLEOTIDE SEQUENCE</scope>
</reference>
<protein>
    <submittedName>
        <fullName evidence="1">Uncharacterized protein</fullName>
    </submittedName>
</protein>
<organism evidence="1">
    <name type="scientific">Timema poppense</name>
    <name type="common">Walking stick</name>
    <dbReference type="NCBI Taxonomy" id="170557"/>
    <lineage>
        <taxon>Eukaryota</taxon>
        <taxon>Metazoa</taxon>
        <taxon>Ecdysozoa</taxon>
        <taxon>Arthropoda</taxon>
        <taxon>Hexapoda</taxon>
        <taxon>Insecta</taxon>
        <taxon>Pterygota</taxon>
        <taxon>Neoptera</taxon>
        <taxon>Polyneoptera</taxon>
        <taxon>Phasmatodea</taxon>
        <taxon>Timematodea</taxon>
        <taxon>Timematoidea</taxon>
        <taxon>Timematidae</taxon>
        <taxon>Timema</taxon>
    </lineage>
</organism>
<gene>
    <name evidence="1" type="ORF">TPSB3V08_LOCUS6726</name>
</gene>
<dbReference type="EMBL" id="OD004067">
    <property type="protein sequence ID" value="CAD7409234.1"/>
    <property type="molecule type" value="Genomic_DNA"/>
</dbReference>
<dbReference type="AlphaFoldDB" id="A0A7R9D6W9"/>